<gene>
    <name evidence="1" type="ORF">TPAB3V08_LOCUS2420</name>
</gene>
<comment type="caution">
    <text evidence="1">The sequence shown here is derived from an EMBL/GenBank/DDBJ whole genome shotgun (WGS) entry which is preliminary data.</text>
</comment>
<dbReference type="Proteomes" id="UP001153148">
    <property type="component" value="Unassembled WGS sequence"/>
</dbReference>
<evidence type="ECO:0000313" key="2">
    <source>
        <dbReference type="Proteomes" id="UP001153148"/>
    </source>
</evidence>
<protein>
    <submittedName>
        <fullName evidence="1">Uncharacterized protein</fullName>
    </submittedName>
</protein>
<organism evidence="1 2">
    <name type="scientific">Timema podura</name>
    <name type="common">Walking stick</name>
    <dbReference type="NCBI Taxonomy" id="61482"/>
    <lineage>
        <taxon>Eukaryota</taxon>
        <taxon>Metazoa</taxon>
        <taxon>Ecdysozoa</taxon>
        <taxon>Arthropoda</taxon>
        <taxon>Hexapoda</taxon>
        <taxon>Insecta</taxon>
        <taxon>Pterygota</taxon>
        <taxon>Neoptera</taxon>
        <taxon>Polyneoptera</taxon>
        <taxon>Phasmatodea</taxon>
        <taxon>Timematodea</taxon>
        <taxon>Timematoidea</taxon>
        <taxon>Timematidae</taxon>
        <taxon>Timema</taxon>
    </lineage>
</organism>
<evidence type="ECO:0000313" key="1">
    <source>
        <dbReference type="EMBL" id="CAG2055417.1"/>
    </source>
</evidence>
<dbReference type="EMBL" id="CAJPIN010002442">
    <property type="protein sequence ID" value="CAG2055417.1"/>
    <property type="molecule type" value="Genomic_DNA"/>
</dbReference>
<reference evidence="1" key="1">
    <citation type="submission" date="2021-03" db="EMBL/GenBank/DDBJ databases">
        <authorList>
            <person name="Tran Van P."/>
        </authorList>
    </citation>
    <scope>NUCLEOTIDE SEQUENCE</scope>
</reference>
<sequence length="190" mass="21654">MKMAVSVSKKVAIALRPHGLTYNGLCRFLELILNSIEAYIPFHPSLISALCHVNKKEGKENYETSYLKVAHVLKFKTKALDCRSSLCSCYISQRELIEMEKGKPCSLYIGHSHRSVKIKRERYPPSAEVNLGARVADHKCVPDEVSLDVKRAVYRAKKRAREDSHTPIFQLHVRNLDCSEDINCQGFHEI</sequence>
<proteinExistence type="predicted"/>
<accession>A0ABN7NL83</accession>
<keyword evidence="2" id="KW-1185">Reference proteome</keyword>
<name>A0ABN7NL83_TIMPD</name>